<dbReference type="AlphaFoldDB" id="A0A2P5HX10"/>
<evidence type="ECO:0000313" key="1">
    <source>
        <dbReference type="EMBL" id="POS74784.1"/>
    </source>
</evidence>
<proteinExistence type="predicted"/>
<dbReference type="Proteomes" id="UP000094444">
    <property type="component" value="Unassembled WGS sequence"/>
</dbReference>
<evidence type="ECO:0000313" key="2">
    <source>
        <dbReference type="Proteomes" id="UP000094444"/>
    </source>
</evidence>
<dbReference type="InParanoid" id="A0A2P5HX10"/>
<organism evidence="1 2">
    <name type="scientific">Diaporthe helianthi</name>
    <dbReference type="NCBI Taxonomy" id="158607"/>
    <lineage>
        <taxon>Eukaryota</taxon>
        <taxon>Fungi</taxon>
        <taxon>Dikarya</taxon>
        <taxon>Ascomycota</taxon>
        <taxon>Pezizomycotina</taxon>
        <taxon>Sordariomycetes</taxon>
        <taxon>Sordariomycetidae</taxon>
        <taxon>Diaporthales</taxon>
        <taxon>Diaporthaceae</taxon>
        <taxon>Diaporthe</taxon>
    </lineage>
</organism>
<sequence>MATGHVQTASERDRLIVRPRTLAEAEATMEVNWEDGDATLRTVPGEEEKNVGYIIAWRISKPTGVNLTTDPRYYLDDWYLRSSRSYNADSGPLAACVWAFFGPGSLDGDNYDQVVDEKKHELGDHGNELVFIQTVYIKFREDPADIDTAYSGQYLAPHFLELYYRILGDKILPAWFSLRGNVTYLLIPHMPTEYPANELWLYLQKQKGWSDEELPDKVKGILDKAFKEERFGFETYVDSARVFERTMVSVLGHVVKPEDAISEPGDRLLLPAVA</sequence>
<keyword evidence="2" id="KW-1185">Reference proteome</keyword>
<gene>
    <name evidence="1" type="ORF">DHEL01_v206826</name>
</gene>
<dbReference type="EMBL" id="MAVT02000578">
    <property type="protein sequence ID" value="POS74784.1"/>
    <property type="molecule type" value="Genomic_DNA"/>
</dbReference>
<dbReference type="OrthoDB" id="5239918at2759"/>
<protein>
    <submittedName>
        <fullName evidence="1">Uncharacterized protein</fullName>
    </submittedName>
</protein>
<reference evidence="1" key="1">
    <citation type="submission" date="2017-09" db="EMBL/GenBank/DDBJ databases">
        <title>Polyketide synthases of a Diaporthe helianthi virulent isolate.</title>
        <authorList>
            <person name="Baroncelli R."/>
        </authorList>
    </citation>
    <scope>NUCLEOTIDE SEQUENCE [LARGE SCALE GENOMIC DNA]</scope>
    <source>
        <strain evidence="1">7/96</strain>
    </source>
</reference>
<accession>A0A2P5HX10</accession>
<comment type="caution">
    <text evidence="1">The sequence shown here is derived from an EMBL/GenBank/DDBJ whole genome shotgun (WGS) entry which is preliminary data.</text>
</comment>
<name>A0A2P5HX10_DIAHE</name>